<evidence type="ECO:0000313" key="2">
    <source>
        <dbReference type="Proteomes" id="UP000003610"/>
    </source>
</evidence>
<organism evidence="1 2">
    <name type="scientific">Prevotella disiens FB035-09AN</name>
    <dbReference type="NCBI Taxonomy" id="866771"/>
    <lineage>
        <taxon>Bacteria</taxon>
        <taxon>Pseudomonadati</taxon>
        <taxon>Bacteroidota</taxon>
        <taxon>Bacteroidia</taxon>
        <taxon>Bacteroidales</taxon>
        <taxon>Prevotellaceae</taxon>
        <taxon>Prevotella</taxon>
    </lineage>
</organism>
<reference evidence="1 2" key="1">
    <citation type="submission" date="2010-08" db="EMBL/GenBank/DDBJ databases">
        <authorList>
            <person name="Durkin A.S."/>
            <person name="Madupu R."/>
            <person name="Torralba M."/>
            <person name="Gillis M."/>
            <person name="Methe B."/>
            <person name="Sutton G."/>
            <person name="Nelson K.E."/>
        </authorList>
    </citation>
    <scope>NUCLEOTIDE SEQUENCE [LARGE SCALE GENOMIC DNA]</scope>
    <source>
        <strain evidence="1 2">FB035-09AN</strain>
    </source>
</reference>
<dbReference type="AlphaFoldDB" id="E1KQH2"/>
<gene>
    <name evidence="1" type="ORF">HMPREF9296_0764</name>
</gene>
<dbReference type="EMBL" id="AEDO01000031">
    <property type="protein sequence ID" value="EFL46283.1"/>
    <property type="molecule type" value="Genomic_DNA"/>
</dbReference>
<proteinExistence type="predicted"/>
<name>E1KQH2_9BACT</name>
<evidence type="ECO:0000313" key="1">
    <source>
        <dbReference type="EMBL" id="EFL46283.1"/>
    </source>
</evidence>
<protein>
    <submittedName>
        <fullName evidence="1">Uncharacterized protein</fullName>
    </submittedName>
</protein>
<sequence>MINSTERSDILVFYCYLCHVRFLLTCYVCSTKIGEISDISKCFGNFVSQKLRVLTRIYAAELRHYKMRTRTYFLSQYNNEIFFIFVLVLFSCSDPREKLPYNLSAQVVYEYPAHFEIIDSQGFPVLGPGFRYTRSSSFIIATTIAYGYNKSGIIVQVTDKQKRVHYLKTEVKKINNDYNILFIEISNKAFNKEKKKYKWKMVSI</sequence>
<accession>E1KQH2</accession>
<comment type="caution">
    <text evidence="1">The sequence shown here is derived from an EMBL/GenBank/DDBJ whole genome shotgun (WGS) entry which is preliminary data.</text>
</comment>
<dbReference type="Proteomes" id="UP000003610">
    <property type="component" value="Unassembled WGS sequence"/>
</dbReference>